<dbReference type="Proteomes" id="UP000499080">
    <property type="component" value="Unassembled WGS sequence"/>
</dbReference>
<gene>
    <name evidence="1" type="ORF">AVEN_71341_1</name>
</gene>
<organism evidence="1 2">
    <name type="scientific">Araneus ventricosus</name>
    <name type="common">Orbweaver spider</name>
    <name type="synonym">Epeira ventricosa</name>
    <dbReference type="NCBI Taxonomy" id="182803"/>
    <lineage>
        <taxon>Eukaryota</taxon>
        <taxon>Metazoa</taxon>
        <taxon>Ecdysozoa</taxon>
        <taxon>Arthropoda</taxon>
        <taxon>Chelicerata</taxon>
        <taxon>Arachnida</taxon>
        <taxon>Araneae</taxon>
        <taxon>Araneomorphae</taxon>
        <taxon>Entelegynae</taxon>
        <taxon>Araneoidea</taxon>
        <taxon>Araneidae</taxon>
        <taxon>Araneus</taxon>
    </lineage>
</organism>
<sequence length="93" mass="10803">MKFLSRISVSAYNYLHVFHTGTPMDKRHRDEILYLYARPYADDIDDEFILIDDSPDFTDPGLFTNIFRIKVQNERIGNLDSLILLLSSTFGIS</sequence>
<keyword evidence="2" id="KW-1185">Reference proteome</keyword>
<reference evidence="1 2" key="1">
    <citation type="journal article" date="2019" name="Sci. Rep.">
        <title>Orb-weaving spider Araneus ventricosus genome elucidates the spidroin gene catalogue.</title>
        <authorList>
            <person name="Kono N."/>
            <person name="Nakamura H."/>
            <person name="Ohtoshi R."/>
            <person name="Moran D.A.P."/>
            <person name="Shinohara A."/>
            <person name="Yoshida Y."/>
            <person name="Fujiwara M."/>
            <person name="Mori M."/>
            <person name="Tomita M."/>
            <person name="Arakawa K."/>
        </authorList>
    </citation>
    <scope>NUCLEOTIDE SEQUENCE [LARGE SCALE GENOMIC DNA]</scope>
</reference>
<dbReference type="EMBL" id="BGPR01000081">
    <property type="protein sequence ID" value="GBL91691.1"/>
    <property type="molecule type" value="Genomic_DNA"/>
</dbReference>
<evidence type="ECO:0000313" key="2">
    <source>
        <dbReference type="Proteomes" id="UP000499080"/>
    </source>
</evidence>
<comment type="caution">
    <text evidence="1">The sequence shown here is derived from an EMBL/GenBank/DDBJ whole genome shotgun (WGS) entry which is preliminary data.</text>
</comment>
<evidence type="ECO:0000313" key="1">
    <source>
        <dbReference type="EMBL" id="GBL91691.1"/>
    </source>
</evidence>
<protein>
    <submittedName>
        <fullName evidence="1">Uncharacterized protein</fullName>
    </submittedName>
</protein>
<name>A0A4Y2BHF5_ARAVE</name>
<accession>A0A4Y2BHF5</accession>
<dbReference type="AlphaFoldDB" id="A0A4Y2BHF5"/>
<proteinExistence type="predicted"/>